<dbReference type="RefSeq" id="WP_042482489.1">
    <property type="nucleotide sequence ID" value="NZ_BBPI01000001.1"/>
</dbReference>
<dbReference type="EMBL" id="BBPI01000001">
    <property type="protein sequence ID" value="GAL99402.1"/>
    <property type="molecule type" value="Genomic_DNA"/>
</dbReference>
<reference evidence="2 3" key="1">
    <citation type="submission" date="2014-11" db="EMBL/GenBank/DDBJ databases">
        <title>Whole genome shotgun sequence of Sphingomonas parapaucimobilis NBRC 15100.</title>
        <authorList>
            <person name="Katano-Makiyama Y."/>
            <person name="Hosoyama A."/>
            <person name="Hashimoto M."/>
            <person name="Hosoyama Y."/>
            <person name="Noguchi M."/>
            <person name="Numata M."/>
            <person name="Tsuchikane K."/>
            <person name="Hirakata S."/>
            <person name="Uohara A."/>
            <person name="Shimodaira J."/>
            <person name="Ohji S."/>
            <person name="Ichikawa N."/>
            <person name="Kimura A."/>
            <person name="Yamazoe A."/>
            <person name="Fujita N."/>
        </authorList>
    </citation>
    <scope>NUCLEOTIDE SEQUENCE [LARGE SCALE GENOMIC DNA]</scope>
    <source>
        <strain evidence="2 3">NBRC 15100</strain>
    </source>
</reference>
<evidence type="ECO:0000313" key="3">
    <source>
        <dbReference type="Proteomes" id="UP000032305"/>
    </source>
</evidence>
<feature type="signal peptide" evidence="1">
    <location>
        <begin position="1"/>
        <end position="19"/>
    </location>
</feature>
<gene>
    <name evidence="2" type="ORF">SP5_001_01010</name>
</gene>
<dbReference type="Proteomes" id="UP000032305">
    <property type="component" value="Unassembled WGS sequence"/>
</dbReference>
<feature type="chain" id="PRO_5001981746" evidence="1">
    <location>
        <begin position="20"/>
        <end position="74"/>
    </location>
</feature>
<name>A0A0A1W246_9SPHN</name>
<proteinExistence type="predicted"/>
<organism evidence="2 3">
    <name type="scientific">Sphingomonas parapaucimobilis NBRC 15100</name>
    <dbReference type="NCBI Taxonomy" id="1219049"/>
    <lineage>
        <taxon>Bacteria</taxon>
        <taxon>Pseudomonadati</taxon>
        <taxon>Pseudomonadota</taxon>
        <taxon>Alphaproteobacteria</taxon>
        <taxon>Sphingomonadales</taxon>
        <taxon>Sphingomonadaceae</taxon>
        <taxon>Sphingomonas</taxon>
    </lineage>
</organism>
<keyword evidence="3" id="KW-1185">Reference proteome</keyword>
<accession>A0A0A1W246</accession>
<dbReference type="OrthoDB" id="7578693at2"/>
<evidence type="ECO:0000256" key="1">
    <source>
        <dbReference type="SAM" id="SignalP"/>
    </source>
</evidence>
<protein>
    <submittedName>
        <fullName evidence="2">Uncharacterized protein</fullName>
    </submittedName>
</protein>
<comment type="caution">
    <text evidence="2">The sequence shown here is derived from an EMBL/GenBank/DDBJ whole genome shotgun (WGS) entry which is preliminary data.</text>
</comment>
<sequence>MLRRHALPLLLIASAIPLAACSRSEPANSTVLDDTGVTNDALLANDEGLTDGNATFGDNVLLDNEAAPGGVNAS</sequence>
<keyword evidence="1" id="KW-0732">Signal</keyword>
<dbReference type="AlphaFoldDB" id="A0A0A1W246"/>
<evidence type="ECO:0000313" key="2">
    <source>
        <dbReference type="EMBL" id="GAL99402.1"/>
    </source>
</evidence>